<organism evidence="2 3">
    <name type="scientific">Papaver atlanticum</name>
    <dbReference type="NCBI Taxonomy" id="357466"/>
    <lineage>
        <taxon>Eukaryota</taxon>
        <taxon>Viridiplantae</taxon>
        <taxon>Streptophyta</taxon>
        <taxon>Embryophyta</taxon>
        <taxon>Tracheophyta</taxon>
        <taxon>Spermatophyta</taxon>
        <taxon>Magnoliopsida</taxon>
        <taxon>Ranunculales</taxon>
        <taxon>Papaveraceae</taxon>
        <taxon>Papaveroideae</taxon>
        <taxon>Papaver</taxon>
    </lineage>
</organism>
<name>A0AAD4SG95_9MAGN</name>
<dbReference type="AlphaFoldDB" id="A0AAD4SG95"/>
<comment type="caution">
    <text evidence="2">The sequence shown here is derived from an EMBL/GenBank/DDBJ whole genome shotgun (WGS) entry which is preliminary data.</text>
</comment>
<reference evidence="2" key="1">
    <citation type="submission" date="2022-04" db="EMBL/GenBank/DDBJ databases">
        <title>A functionally conserved STORR gene fusion in Papaver species that diverged 16.8 million years ago.</title>
        <authorList>
            <person name="Catania T."/>
        </authorList>
    </citation>
    <scope>NUCLEOTIDE SEQUENCE</scope>
    <source>
        <strain evidence="2">S-188037</strain>
    </source>
</reference>
<protein>
    <submittedName>
        <fullName evidence="2">Uncharacterized protein</fullName>
    </submittedName>
</protein>
<feature type="compositionally biased region" description="Acidic residues" evidence="1">
    <location>
        <begin position="26"/>
        <end position="35"/>
    </location>
</feature>
<evidence type="ECO:0000313" key="2">
    <source>
        <dbReference type="EMBL" id="KAI3906864.1"/>
    </source>
</evidence>
<dbReference type="Proteomes" id="UP001202328">
    <property type="component" value="Unassembled WGS sequence"/>
</dbReference>
<gene>
    <name evidence="2" type="ORF">MKW98_004914</name>
</gene>
<evidence type="ECO:0000256" key="1">
    <source>
        <dbReference type="SAM" id="MobiDB-lite"/>
    </source>
</evidence>
<sequence length="137" mass="15229">MASLTSVYGNEMPEEEEDNSNKGFEEEKEDREDDEDLFEIDLDAVNKISPTTYWEGCLSLSKSENTVLLGNCLLPISEISKAVPMLSSKGPCGDIESSVKNASRIVMMIEFVPEKFWGSPFALGLYDTYRKSLLGSV</sequence>
<dbReference type="EMBL" id="JAJJMB010010711">
    <property type="protein sequence ID" value="KAI3906864.1"/>
    <property type="molecule type" value="Genomic_DNA"/>
</dbReference>
<feature type="region of interest" description="Disordered" evidence="1">
    <location>
        <begin position="1"/>
        <end position="35"/>
    </location>
</feature>
<evidence type="ECO:0000313" key="3">
    <source>
        <dbReference type="Proteomes" id="UP001202328"/>
    </source>
</evidence>
<proteinExistence type="predicted"/>
<keyword evidence="3" id="KW-1185">Reference proteome</keyword>
<accession>A0AAD4SG95</accession>